<dbReference type="PANTHER" id="PTHR23502:SF132">
    <property type="entry name" value="POLYAMINE TRANSPORTER 2-RELATED"/>
    <property type="match status" value="1"/>
</dbReference>
<dbReference type="GO" id="GO:0022857">
    <property type="term" value="F:transmembrane transporter activity"/>
    <property type="evidence" value="ECO:0007669"/>
    <property type="project" value="InterPro"/>
</dbReference>
<keyword evidence="2" id="KW-0813">Transport</keyword>
<evidence type="ECO:0000256" key="2">
    <source>
        <dbReference type="ARBA" id="ARBA00022448"/>
    </source>
</evidence>
<dbReference type="PANTHER" id="PTHR23502">
    <property type="entry name" value="MAJOR FACILITATOR SUPERFAMILY"/>
    <property type="match status" value="1"/>
</dbReference>
<dbReference type="EMBL" id="CP041241">
    <property type="protein sequence ID" value="QLL65351.1"/>
    <property type="molecule type" value="Genomic_DNA"/>
</dbReference>
<keyword evidence="7" id="KW-1185">Reference proteome</keyword>
<proteinExistence type="predicted"/>
<dbReference type="CDD" id="cd17320">
    <property type="entry name" value="MFS_MdfA_MDR_like"/>
    <property type="match status" value="1"/>
</dbReference>
<dbReference type="Pfam" id="PF07690">
    <property type="entry name" value="MFS_1"/>
    <property type="match status" value="1"/>
</dbReference>
<organism evidence="6 7">
    <name type="scientific">Sinorhizobium mexicanum</name>
    <dbReference type="NCBI Taxonomy" id="375549"/>
    <lineage>
        <taxon>Bacteria</taxon>
        <taxon>Pseudomonadati</taxon>
        <taxon>Pseudomonadota</taxon>
        <taxon>Alphaproteobacteria</taxon>
        <taxon>Hyphomicrobiales</taxon>
        <taxon>Rhizobiaceae</taxon>
        <taxon>Sinorhizobium/Ensifer group</taxon>
        <taxon>Sinorhizobium</taxon>
    </lineage>
</organism>
<keyword evidence="4" id="KW-1133">Transmembrane helix</keyword>
<dbReference type="GO" id="GO:1990961">
    <property type="term" value="P:xenobiotic detoxification by transmembrane export across the plasma membrane"/>
    <property type="evidence" value="ECO:0007669"/>
    <property type="project" value="TreeGrafter"/>
</dbReference>
<dbReference type="AlphaFoldDB" id="A0A859R326"/>
<evidence type="ECO:0000256" key="3">
    <source>
        <dbReference type="ARBA" id="ARBA00022692"/>
    </source>
</evidence>
<dbReference type="SUPFAM" id="SSF103473">
    <property type="entry name" value="MFS general substrate transporter"/>
    <property type="match status" value="1"/>
</dbReference>
<protein>
    <submittedName>
        <fullName evidence="6">Multidrug effflux MFS transporter</fullName>
    </submittedName>
</protein>
<evidence type="ECO:0000256" key="5">
    <source>
        <dbReference type="ARBA" id="ARBA00023136"/>
    </source>
</evidence>
<dbReference type="GO" id="GO:0005886">
    <property type="term" value="C:plasma membrane"/>
    <property type="evidence" value="ECO:0007669"/>
    <property type="project" value="TreeGrafter"/>
</dbReference>
<dbReference type="Proteomes" id="UP000510721">
    <property type="component" value="Plasmid pEmeITTGR7c"/>
</dbReference>
<gene>
    <name evidence="6" type="ORF">FKV68_28805</name>
</gene>
<dbReference type="PROSITE" id="PS50850">
    <property type="entry name" value="MFS"/>
    <property type="match status" value="1"/>
</dbReference>
<dbReference type="InterPro" id="IPR011701">
    <property type="entry name" value="MFS"/>
</dbReference>
<comment type="subcellular location">
    <subcellularLocation>
        <location evidence="1">Membrane</location>
        <topology evidence="1">Multi-pass membrane protein</topology>
    </subcellularLocation>
</comment>
<accession>A0A859R326</accession>
<keyword evidence="5" id="KW-0472">Membrane</keyword>
<geneLocation type="plasmid" evidence="7">
    <name>pemeittgr7c</name>
</geneLocation>
<keyword evidence="6" id="KW-0614">Plasmid</keyword>
<keyword evidence="3" id="KW-0812">Transmembrane</keyword>
<name>A0A859R326_9HYPH</name>
<dbReference type="Gene3D" id="1.20.1720.10">
    <property type="entry name" value="Multidrug resistance protein D"/>
    <property type="match status" value="1"/>
</dbReference>
<dbReference type="KEGG" id="emx:FKV68_28805"/>
<dbReference type="InterPro" id="IPR036259">
    <property type="entry name" value="MFS_trans_sf"/>
</dbReference>
<evidence type="ECO:0000313" key="6">
    <source>
        <dbReference type="EMBL" id="QLL65351.1"/>
    </source>
</evidence>
<evidence type="ECO:0000256" key="4">
    <source>
        <dbReference type="ARBA" id="ARBA00022989"/>
    </source>
</evidence>
<dbReference type="RefSeq" id="WP_180943810.1">
    <property type="nucleotide sequence ID" value="NZ_CP041241.1"/>
</dbReference>
<sequence>MAIEALALDIMLPALPDIGTAFQVADPNDRSLVLTVFLIGFGLPQVVFGPLSDRFGRRRPILIGLAVYIACALASAAVRDFTELLSLRFAQGLAAAAIRVGMISAIRDRYEGAAMSEVLSVALSIFLLIPLFMPGVGQIILLLGPWELIFVAMGGLAAMIGVWAFLRMPETLTPANRRPLDFTSIADAFAIVIRNRAAFSYGLSSMFLLGIILALINTSQQVYVDIYGLGPYYPLAFAAMPGAAIIGFLVNSGLVARFGMRRLAHGAMLLFLAGSVAWLVMVQLATPPLWLFLLMVVLVTPMVAFGFPNTGALAMEQLGEVAGTASAIFGAIQTVGGAILGWAVAQTFDGTLTPVIASLCIFGTCVLACFLAAENGRLFGDGGAQTAPAADA</sequence>
<evidence type="ECO:0000313" key="7">
    <source>
        <dbReference type="Proteomes" id="UP000510721"/>
    </source>
</evidence>
<dbReference type="InterPro" id="IPR020846">
    <property type="entry name" value="MFS_dom"/>
</dbReference>
<evidence type="ECO:0000256" key="1">
    <source>
        <dbReference type="ARBA" id="ARBA00004141"/>
    </source>
</evidence>
<reference evidence="6 7" key="1">
    <citation type="submission" date="2019-06" db="EMBL/GenBank/DDBJ databases">
        <title>Complete genome sequence of Ensifer mexicanus ITTG R7 isolated from nodules of Acacia angustissima (Mill.) Kuntze.</title>
        <authorList>
            <person name="Rincon-Rosales R."/>
            <person name="Rogel M.A."/>
            <person name="Guerrero G."/>
            <person name="Rincon-Molina C.I."/>
            <person name="Lopez-Lopez A."/>
            <person name="Martinez-Romero E."/>
        </authorList>
    </citation>
    <scope>NUCLEOTIDE SEQUENCE [LARGE SCALE GENOMIC DNA]</scope>
    <source>
        <strain evidence="6 7">ITTG R7</strain>
        <plasmid evidence="7">pemeittgr7c</plasmid>
    </source>
</reference>